<dbReference type="Proteomes" id="UP001642360">
    <property type="component" value="Unassembled WGS sequence"/>
</dbReference>
<dbReference type="EMBL" id="CAUOFW020006780">
    <property type="protein sequence ID" value="CAK9176220.1"/>
    <property type="molecule type" value="Genomic_DNA"/>
</dbReference>
<keyword evidence="2" id="KW-1185">Reference proteome</keyword>
<protein>
    <submittedName>
        <fullName evidence="1">Uncharacterized protein</fullName>
    </submittedName>
</protein>
<gene>
    <name evidence="1" type="ORF">ILEXP_LOCUS46059</name>
</gene>
<organism evidence="1 2">
    <name type="scientific">Ilex paraguariensis</name>
    <name type="common">yerba mate</name>
    <dbReference type="NCBI Taxonomy" id="185542"/>
    <lineage>
        <taxon>Eukaryota</taxon>
        <taxon>Viridiplantae</taxon>
        <taxon>Streptophyta</taxon>
        <taxon>Embryophyta</taxon>
        <taxon>Tracheophyta</taxon>
        <taxon>Spermatophyta</taxon>
        <taxon>Magnoliopsida</taxon>
        <taxon>eudicotyledons</taxon>
        <taxon>Gunneridae</taxon>
        <taxon>Pentapetalae</taxon>
        <taxon>asterids</taxon>
        <taxon>campanulids</taxon>
        <taxon>Aquifoliales</taxon>
        <taxon>Aquifoliaceae</taxon>
        <taxon>Ilex</taxon>
    </lineage>
</organism>
<evidence type="ECO:0000313" key="1">
    <source>
        <dbReference type="EMBL" id="CAK9176220.1"/>
    </source>
</evidence>
<comment type="caution">
    <text evidence="1">The sequence shown here is derived from an EMBL/GenBank/DDBJ whole genome shotgun (WGS) entry which is preliminary data.</text>
</comment>
<dbReference type="AlphaFoldDB" id="A0ABC8U8B4"/>
<proteinExistence type="predicted"/>
<accession>A0ABC8U8B4</accession>
<evidence type="ECO:0000313" key="2">
    <source>
        <dbReference type="Proteomes" id="UP001642360"/>
    </source>
</evidence>
<name>A0ABC8U8B4_9AQUA</name>
<sequence length="135" mass="16381">MKRQNNYILSRDPAMVQVSCVEYALLCYAQMNTFINLRKLVNITLIEKVFSSDSHWQPWTWSLRLEHEVSIFCNTLVFLYYISLNICWNMQEKTTCFALCQVDPERRWQEVFHTSRKFTFLHPNPVNSIFFYFRF</sequence>
<reference evidence="1 2" key="1">
    <citation type="submission" date="2024-02" db="EMBL/GenBank/DDBJ databases">
        <authorList>
            <person name="Vignale AGUSTIN F."/>
            <person name="Sosa J E."/>
            <person name="Modenutti C."/>
        </authorList>
    </citation>
    <scope>NUCLEOTIDE SEQUENCE [LARGE SCALE GENOMIC DNA]</scope>
</reference>